<protein>
    <submittedName>
        <fullName evidence="2">Uncharacterized protein</fullName>
    </submittedName>
</protein>
<sequence length="93" mass="10755">MRSLYTETYPGRKQTTYPEKLRVISICGSVSLAEEDCSWNFRHCNSGVVHELSNLIKIRSGSGHKSRTELYDSERFFLSERNGCSCWVHLPRL</sequence>
<dbReference type="AlphaFoldDB" id="A0A915IB99"/>
<evidence type="ECO:0000313" key="1">
    <source>
        <dbReference type="Proteomes" id="UP000887565"/>
    </source>
</evidence>
<organism evidence="1 2">
    <name type="scientific">Romanomermis culicivorax</name>
    <name type="common">Nematode worm</name>
    <dbReference type="NCBI Taxonomy" id="13658"/>
    <lineage>
        <taxon>Eukaryota</taxon>
        <taxon>Metazoa</taxon>
        <taxon>Ecdysozoa</taxon>
        <taxon>Nematoda</taxon>
        <taxon>Enoplea</taxon>
        <taxon>Dorylaimia</taxon>
        <taxon>Mermithida</taxon>
        <taxon>Mermithoidea</taxon>
        <taxon>Mermithidae</taxon>
        <taxon>Romanomermis</taxon>
    </lineage>
</organism>
<dbReference type="Proteomes" id="UP000887565">
    <property type="component" value="Unplaced"/>
</dbReference>
<accession>A0A915IB99</accession>
<evidence type="ECO:0000313" key="2">
    <source>
        <dbReference type="WBParaSite" id="nRc.2.0.1.t11167-RA"/>
    </source>
</evidence>
<proteinExistence type="predicted"/>
<reference evidence="2" key="1">
    <citation type="submission" date="2022-11" db="UniProtKB">
        <authorList>
            <consortium name="WormBaseParasite"/>
        </authorList>
    </citation>
    <scope>IDENTIFICATION</scope>
</reference>
<keyword evidence="1" id="KW-1185">Reference proteome</keyword>
<name>A0A915IB99_ROMCU</name>
<dbReference type="WBParaSite" id="nRc.2.0.1.t11167-RA">
    <property type="protein sequence ID" value="nRc.2.0.1.t11167-RA"/>
    <property type="gene ID" value="nRc.2.0.1.g11167"/>
</dbReference>